<dbReference type="Proteomes" id="UP001204798">
    <property type="component" value="Unassembled WGS sequence"/>
</dbReference>
<evidence type="ECO:0000313" key="2">
    <source>
        <dbReference type="Proteomes" id="UP001204798"/>
    </source>
</evidence>
<sequence>MVEALGRYQGDPRTARQIIADEKRASITRKKDFPSELLDKTFDEIDRLAKQGSRRTRQSA</sequence>
<organism evidence="1 2">
    <name type="scientific">Candidatus Fervidibacter sacchari</name>
    <dbReference type="NCBI Taxonomy" id="1448929"/>
    <lineage>
        <taxon>Bacteria</taxon>
        <taxon>Candidatus Fervidibacterota</taxon>
        <taxon>Candidatus Fervidibacter</taxon>
    </lineage>
</organism>
<gene>
    <name evidence="1" type="ORF">M2350_000533</name>
</gene>
<protein>
    <submittedName>
        <fullName evidence="1">Uncharacterized protein</fullName>
    </submittedName>
</protein>
<keyword evidence="2" id="KW-1185">Reference proteome</keyword>
<evidence type="ECO:0000313" key="1">
    <source>
        <dbReference type="EMBL" id="MCS3918136.1"/>
    </source>
</evidence>
<dbReference type="RefSeq" id="WP_259093594.1">
    <property type="nucleotide sequence ID" value="NZ_CP130454.1"/>
</dbReference>
<comment type="caution">
    <text evidence="1">The sequence shown here is derived from an EMBL/GenBank/DDBJ whole genome shotgun (WGS) entry which is preliminary data.</text>
</comment>
<reference evidence="1 2" key="1">
    <citation type="submission" date="2022-08" db="EMBL/GenBank/DDBJ databases">
        <title>Bacterial and archaeal communities from various locations to study Microbial Dark Matter (Phase II).</title>
        <authorList>
            <person name="Stepanauskas R."/>
        </authorList>
    </citation>
    <scope>NUCLEOTIDE SEQUENCE [LARGE SCALE GENOMIC DNA]</scope>
    <source>
        <strain evidence="1 2">PD1</strain>
    </source>
</reference>
<accession>A0ABT2EJL0</accession>
<name>A0ABT2EJL0_9BACT</name>
<dbReference type="EMBL" id="JANUCP010000001">
    <property type="protein sequence ID" value="MCS3918136.1"/>
    <property type="molecule type" value="Genomic_DNA"/>
</dbReference>
<proteinExistence type="predicted"/>